<dbReference type="Proteomes" id="UP000321579">
    <property type="component" value="Unassembled WGS sequence"/>
</dbReference>
<sequence>MFLKIKIEMGTFVISKRFSGDYKFEFTSRKGKTIFTSNAYELRMDCEADAEYLRSVFESCSYVKFKTSKGKFFFRVVVDNKVIAVSRKYSTELMVQKGIDEIVKYGSKAEILDFANNDFEFID</sequence>
<name>A0A511CF19_9FLAO</name>
<dbReference type="EMBL" id="BJVF01000001">
    <property type="protein sequence ID" value="GEL09844.1"/>
    <property type="molecule type" value="Genomic_DNA"/>
</dbReference>
<reference evidence="2 3" key="1">
    <citation type="submission" date="2019-07" db="EMBL/GenBank/DDBJ databases">
        <title>Whole genome shotgun sequence of Flavobacterium glycines NBRC 105008.</title>
        <authorList>
            <person name="Hosoyama A."/>
            <person name="Uohara A."/>
            <person name="Ohji S."/>
            <person name="Ichikawa N."/>
        </authorList>
    </citation>
    <scope>NUCLEOTIDE SEQUENCE [LARGE SCALE GENOMIC DNA]</scope>
    <source>
        <strain evidence="2 3">NBRC 105008</strain>
    </source>
</reference>
<evidence type="ECO:0000313" key="3">
    <source>
        <dbReference type="Proteomes" id="UP000321579"/>
    </source>
</evidence>
<dbReference type="InterPro" id="IPR036913">
    <property type="entry name" value="YegP-like_sf"/>
</dbReference>
<protein>
    <recommendedName>
        <fullName evidence="1">DUF1508 domain-containing protein</fullName>
    </recommendedName>
</protein>
<evidence type="ECO:0000259" key="1">
    <source>
        <dbReference type="Pfam" id="PF07411"/>
    </source>
</evidence>
<accession>A0A511CF19</accession>
<feature type="domain" description="DUF1508" evidence="1">
    <location>
        <begin position="68"/>
        <end position="113"/>
    </location>
</feature>
<dbReference type="AlphaFoldDB" id="A0A511CF19"/>
<organism evidence="2 3">
    <name type="scientific">Flavobacterium glycines</name>
    <dbReference type="NCBI Taxonomy" id="551990"/>
    <lineage>
        <taxon>Bacteria</taxon>
        <taxon>Pseudomonadati</taxon>
        <taxon>Bacteroidota</taxon>
        <taxon>Flavobacteriia</taxon>
        <taxon>Flavobacteriales</taxon>
        <taxon>Flavobacteriaceae</taxon>
        <taxon>Flavobacterium</taxon>
    </lineage>
</organism>
<gene>
    <name evidence="2" type="ORF">FGL01_05830</name>
</gene>
<dbReference type="InterPro" id="IPR010879">
    <property type="entry name" value="DUF1508"/>
</dbReference>
<comment type="caution">
    <text evidence="2">The sequence shown here is derived from an EMBL/GenBank/DDBJ whole genome shotgun (WGS) entry which is preliminary data.</text>
</comment>
<dbReference type="Pfam" id="PF07411">
    <property type="entry name" value="DUF1508"/>
    <property type="match status" value="1"/>
</dbReference>
<evidence type="ECO:0000313" key="2">
    <source>
        <dbReference type="EMBL" id="GEL09844.1"/>
    </source>
</evidence>
<dbReference type="SUPFAM" id="SSF160113">
    <property type="entry name" value="YegP-like"/>
    <property type="match status" value="2"/>
</dbReference>
<proteinExistence type="predicted"/>
<dbReference type="Gene3D" id="2.30.29.80">
    <property type="match status" value="1"/>
</dbReference>